<dbReference type="InterPro" id="IPR013217">
    <property type="entry name" value="Methyltransf_12"/>
</dbReference>
<dbReference type="SUPFAM" id="SSF53335">
    <property type="entry name" value="S-adenosyl-L-methionine-dependent methyltransferases"/>
    <property type="match status" value="1"/>
</dbReference>
<reference evidence="2 3" key="1">
    <citation type="submission" date="2020-08" db="EMBL/GenBank/DDBJ databases">
        <title>Sequencing the genomes of 1000 actinobacteria strains.</title>
        <authorList>
            <person name="Klenk H.-P."/>
        </authorList>
    </citation>
    <scope>NUCLEOTIDE SEQUENCE [LARGE SCALE GENOMIC DNA]</scope>
    <source>
        <strain evidence="2 3">DSM 45267</strain>
    </source>
</reference>
<comment type="caution">
    <text evidence="2">The sequence shown here is derived from an EMBL/GenBank/DDBJ whole genome shotgun (WGS) entry which is preliminary data.</text>
</comment>
<keyword evidence="2" id="KW-0808">Transferase</keyword>
<dbReference type="GO" id="GO:0032259">
    <property type="term" value="P:methylation"/>
    <property type="evidence" value="ECO:0007669"/>
    <property type="project" value="UniProtKB-KW"/>
</dbReference>
<keyword evidence="2" id="KW-0489">Methyltransferase</keyword>
<sequence>MTDEYSESAEFIDLLIAPFWTALRPVLTDVLSSRTAPTAVDLGAGSGHGTLLLAETLPGADVVAVEPSAGLRSALLARVHGDERLRRRVTVLPAAFPDVELPAGFSVLIAMNVLGHFDEAGRDRLWSLLAGRLDRGGIAIVNLQPPAEPMPVPESVAATAQVGRLTYEGRAKAEPTGDGTLTWFMTYRTLDGDTAIDERTVSYAWHLVDETGLRAEVAAHGLTLTPTGDPQLGVYTITHG</sequence>
<organism evidence="2 3">
    <name type="scientific">Prauserella sediminis</name>
    <dbReference type="NCBI Taxonomy" id="577680"/>
    <lineage>
        <taxon>Bacteria</taxon>
        <taxon>Bacillati</taxon>
        <taxon>Actinomycetota</taxon>
        <taxon>Actinomycetes</taxon>
        <taxon>Pseudonocardiales</taxon>
        <taxon>Pseudonocardiaceae</taxon>
        <taxon>Prauserella</taxon>
        <taxon>Prauserella salsuginis group</taxon>
    </lineage>
</organism>
<dbReference type="Pfam" id="PF08242">
    <property type="entry name" value="Methyltransf_12"/>
    <property type="match status" value="1"/>
</dbReference>
<accession>A0A839XNY8</accession>
<dbReference type="GO" id="GO:0008168">
    <property type="term" value="F:methyltransferase activity"/>
    <property type="evidence" value="ECO:0007669"/>
    <property type="project" value="UniProtKB-KW"/>
</dbReference>
<evidence type="ECO:0000313" key="3">
    <source>
        <dbReference type="Proteomes" id="UP000564573"/>
    </source>
</evidence>
<dbReference type="Gene3D" id="3.40.50.150">
    <property type="entry name" value="Vaccinia Virus protein VP39"/>
    <property type="match status" value="1"/>
</dbReference>
<proteinExistence type="predicted"/>
<dbReference type="Proteomes" id="UP000564573">
    <property type="component" value="Unassembled WGS sequence"/>
</dbReference>
<dbReference type="AlphaFoldDB" id="A0A839XNY8"/>
<keyword evidence="3" id="KW-1185">Reference proteome</keyword>
<name>A0A839XNY8_9PSEU</name>
<protein>
    <submittedName>
        <fullName evidence="2">SAM-dependent methyltransferase</fullName>
    </submittedName>
</protein>
<dbReference type="CDD" id="cd02440">
    <property type="entry name" value="AdoMet_MTases"/>
    <property type="match status" value="1"/>
</dbReference>
<evidence type="ECO:0000259" key="1">
    <source>
        <dbReference type="Pfam" id="PF08242"/>
    </source>
</evidence>
<dbReference type="InterPro" id="IPR029063">
    <property type="entry name" value="SAM-dependent_MTases_sf"/>
</dbReference>
<dbReference type="RefSeq" id="WP_183778870.1">
    <property type="nucleotide sequence ID" value="NZ_JACIBS010000001.1"/>
</dbReference>
<evidence type="ECO:0000313" key="2">
    <source>
        <dbReference type="EMBL" id="MBB3661645.1"/>
    </source>
</evidence>
<dbReference type="EMBL" id="JACIBS010000001">
    <property type="protein sequence ID" value="MBB3661645.1"/>
    <property type="molecule type" value="Genomic_DNA"/>
</dbReference>
<gene>
    <name evidence="2" type="ORF">FB384_000549</name>
</gene>
<feature type="domain" description="Methyltransferase type 12" evidence="1">
    <location>
        <begin position="40"/>
        <end position="138"/>
    </location>
</feature>